<evidence type="ECO:0000256" key="6">
    <source>
        <dbReference type="PIRSR" id="PIRSR000699-2"/>
    </source>
</evidence>
<evidence type="ECO:0000256" key="3">
    <source>
        <dbReference type="ARBA" id="ARBA00022679"/>
    </source>
</evidence>
<keyword evidence="6" id="KW-0479">Metal-binding</keyword>
<dbReference type="CDD" id="cd00215">
    <property type="entry name" value="PTS_IIA_lac"/>
    <property type="match status" value="1"/>
</dbReference>
<dbReference type="AlphaFoldDB" id="A0A4R3KX13"/>
<sequence length="106" mass="12279">MTEQTLELEKIVFNLVLHAGNARAKAYEALDAAEEGNFEEAEKLLDEADEEFVEGHKYQNMLIQGKVSEQPNFLVIHSQDHLMTAMAEKNLIKRFIKLYKRLEDKK</sequence>
<evidence type="ECO:0000313" key="8">
    <source>
        <dbReference type="EMBL" id="TCS89360.1"/>
    </source>
</evidence>
<protein>
    <submittedName>
        <fullName evidence="8">PTS system cellobiose-specific IIA component</fullName>
    </submittedName>
</protein>
<dbReference type="Proteomes" id="UP000294567">
    <property type="component" value="Unassembled WGS sequence"/>
</dbReference>
<dbReference type="PIRSF" id="PIRSF000699">
    <property type="entry name" value="PTS_IILac_III"/>
    <property type="match status" value="1"/>
</dbReference>
<comment type="cofactor">
    <cofactor evidence="6">
        <name>Mg(2+)</name>
        <dbReference type="ChEBI" id="CHEBI:18420"/>
    </cofactor>
    <text evidence="6">Binds 1 Mg(2+) ion per trimer.</text>
</comment>
<dbReference type="OrthoDB" id="389577at2"/>
<proteinExistence type="predicted"/>
<dbReference type="Pfam" id="PF02255">
    <property type="entry name" value="PTS_IIA"/>
    <property type="match status" value="1"/>
</dbReference>
<keyword evidence="3" id="KW-0808">Transferase</keyword>
<dbReference type="Gene3D" id="1.20.58.80">
    <property type="entry name" value="Phosphotransferase system, lactose/cellobiose-type IIA subunit"/>
    <property type="match status" value="1"/>
</dbReference>
<evidence type="ECO:0000256" key="4">
    <source>
        <dbReference type="ARBA" id="ARBA00022683"/>
    </source>
</evidence>
<comment type="caution">
    <text evidence="8">The sequence shown here is derived from an EMBL/GenBank/DDBJ whole genome shotgun (WGS) entry which is preliminary data.</text>
</comment>
<keyword evidence="9" id="KW-1185">Reference proteome</keyword>
<organism evidence="8 9">
    <name type="scientific">Keratinibaculum paraultunense</name>
    <dbReference type="NCBI Taxonomy" id="1278232"/>
    <lineage>
        <taxon>Bacteria</taxon>
        <taxon>Bacillati</taxon>
        <taxon>Bacillota</taxon>
        <taxon>Tissierellia</taxon>
        <taxon>Tissierellales</taxon>
        <taxon>Tepidimicrobiaceae</taxon>
        <taxon>Keratinibaculum</taxon>
    </lineage>
</organism>
<keyword evidence="4" id="KW-0598">Phosphotransferase system</keyword>
<dbReference type="PROSITE" id="PS51095">
    <property type="entry name" value="PTS_EIIA_TYPE_3"/>
    <property type="match status" value="1"/>
</dbReference>
<evidence type="ECO:0000256" key="2">
    <source>
        <dbReference type="ARBA" id="ARBA00022597"/>
    </source>
</evidence>
<evidence type="ECO:0000313" key="9">
    <source>
        <dbReference type="Proteomes" id="UP000294567"/>
    </source>
</evidence>
<reference evidence="8 9" key="1">
    <citation type="submission" date="2019-03" db="EMBL/GenBank/DDBJ databases">
        <title>Genomic Encyclopedia of Type Strains, Phase IV (KMG-IV): sequencing the most valuable type-strain genomes for metagenomic binning, comparative biology and taxonomic classification.</title>
        <authorList>
            <person name="Goeker M."/>
        </authorList>
    </citation>
    <scope>NUCLEOTIDE SEQUENCE [LARGE SCALE GENOMIC DNA]</scope>
    <source>
        <strain evidence="8 9">DSM 26752</strain>
    </source>
</reference>
<evidence type="ECO:0000256" key="7">
    <source>
        <dbReference type="PROSITE-ProRule" id="PRU00418"/>
    </source>
</evidence>
<keyword evidence="2" id="KW-0762">Sugar transport</keyword>
<keyword evidence="1" id="KW-0813">Transport</keyword>
<gene>
    <name evidence="8" type="ORF">EDD65_10626</name>
</gene>
<dbReference type="GO" id="GO:0046872">
    <property type="term" value="F:metal ion binding"/>
    <property type="evidence" value="ECO:0007669"/>
    <property type="project" value="UniProtKB-KW"/>
</dbReference>
<dbReference type="PANTHER" id="PTHR34382:SF7">
    <property type="entry name" value="PTS SYSTEM N,N'-DIACETYLCHITOBIOSE-SPECIFIC EIIA COMPONENT"/>
    <property type="match status" value="1"/>
</dbReference>
<feature type="modified residue" description="Phosphohistidine; by HPr" evidence="7">
    <location>
        <position position="77"/>
    </location>
</feature>
<dbReference type="RefSeq" id="WP_132027431.1">
    <property type="nucleotide sequence ID" value="NZ_CP068564.1"/>
</dbReference>
<evidence type="ECO:0000256" key="1">
    <source>
        <dbReference type="ARBA" id="ARBA00022448"/>
    </source>
</evidence>
<feature type="binding site" evidence="6">
    <location>
        <position position="80"/>
    </location>
    <ligand>
        <name>Mg(2+)</name>
        <dbReference type="ChEBI" id="CHEBI:18420"/>
        <note>ligand shared between all trimeric partners</note>
    </ligand>
</feature>
<feature type="active site" description="Tele-phosphohistidine intermediate" evidence="5">
    <location>
        <position position="77"/>
    </location>
</feature>
<dbReference type="GO" id="GO:0016740">
    <property type="term" value="F:transferase activity"/>
    <property type="evidence" value="ECO:0007669"/>
    <property type="project" value="UniProtKB-KW"/>
</dbReference>
<dbReference type="EMBL" id="SMAE01000006">
    <property type="protein sequence ID" value="TCS89360.1"/>
    <property type="molecule type" value="Genomic_DNA"/>
</dbReference>
<dbReference type="PANTHER" id="PTHR34382">
    <property type="entry name" value="PTS SYSTEM N,N'-DIACETYLCHITOBIOSE-SPECIFIC EIIA COMPONENT"/>
    <property type="match status" value="1"/>
</dbReference>
<name>A0A4R3KX13_9FIRM</name>
<dbReference type="SUPFAM" id="SSF46973">
    <property type="entry name" value="Enzyme IIa from lactose specific PTS, IIa-lac"/>
    <property type="match status" value="1"/>
</dbReference>
<dbReference type="GO" id="GO:0009401">
    <property type="term" value="P:phosphoenolpyruvate-dependent sugar phosphotransferase system"/>
    <property type="evidence" value="ECO:0007669"/>
    <property type="project" value="UniProtKB-KW"/>
</dbReference>
<accession>A0A4R3KX13</accession>
<dbReference type="InterPro" id="IPR036542">
    <property type="entry name" value="PTS_IIA_lac/cel_sf"/>
</dbReference>
<dbReference type="InterPro" id="IPR003188">
    <property type="entry name" value="PTS_IIA_lac/cel"/>
</dbReference>
<keyword evidence="6" id="KW-0460">Magnesium</keyword>
<evidence type="ECO:0000256" key="5">
    <source>
        <dbReference type="PIRSR" id="PIRSR000699-1"/>
    </source>
</evidence>